<evidence type="ECO:0000256" key="3">
    <source>
        <dbReference type="ARBA" id="ARBA00022827"/>
    </source>
</evidence>
<proteinExistence type="predicted"/>
<dbReference type="SUPFAM" id="SSF51905">
    <property type="entry name" value="FAD/NAD(P)-binding domain"/>
    <property type="match status" value="1"/>
</dbReference>
<protein>
    <submittedName>
        <fullName evidence="7">FAD-dependent oxidoreductase</fullName>
    </submittedName>
</protein>
<dbReference type="Gene3D" id="3.50.50.60">
    <property type="entry name" value="FAD/NAD(P)-binding domain"/>
    <property type="match status" value="2"/>
</dbReference>
<feature type="domain" description="Reductase C-terminal" evidence="6">
    <location>
        <begin position="327"/>
        <end position="410"/>
    </location>
</feature>
<dbReference type="InterPro" id="IPR016156">
    <property type="entry name" value="FAD/NAD-linked_Rdtase_dimer_sf"/>
</dbReference>
<evidence type="ECO:0000259" key="6">
    <source>
        <dbReference type="Pfam" id="PF14759"/>
    </source>
</evidence>
<dbReference type="Pfam" id="PF14759">
    <property type="entry name" value="Reductase_C"/>
    <property type="match status" value="1"/>
</dbReference>
<evidence type="ECO:0000313" key="8">
    <source>
        <dbReference type="Proteomes" id="UP000664699"/>
    </source>
</evidence>
<evidence type="ECO:0000256" key="1">
    <source>
        <dbReference type="ARBA" id="ARBA00001974"/>
    </source>
</evidence>
<dbReference type="Gene3D" id="3.30.390.30">
    <property type="match status" value="1"/>
</dbReference>
<evidence type="ECO:0000256" key="2">
    <source>
        <dbReference type="ARBA" id="ARBA00022630"/>
    </source>
</evidence>
<dbReference type="Proteomes" id="UP000664699">
    <property type="component" value="Unassembled WGS sequence"/>
</dbReference>
<dbReference type="InterPro" id="IPR023753">
    <property type="entry name" value="FAD/NAD-binding_dom"/>
</dbReference>
<keyword evidence="2" id="KW-0285">Flavoprotein</keyword>
<comment type="caution">
    <text evidence="7">The sequence shown here is derived from an EMBL/GenBank/DDBJ whole genome shotgun (WGS) entry which is preliminary data.</text>
</comment>
<dbReference type="PANTHER" id="PTHR43557">
    <property type="entry name" value="APOPTOSIS-INDUCING FACTOR 1"/>
    <property type="match status" value="1"/>
</dbReference>
<feature type="domain" description="FAD/NAD(P)-binding" evidence="5">
    <location>
        <begin position="11"/>
        <end position="308"/>
    </location>
</feature>
<dbReference type="PRINTS" id="PR00411">
    <property type="entry name" value="PNDRDTASEI"/>
</dbReference>
<dbReference type="SUPFAM" id="SSF55424">
    <property type="entry name" value="FAD/NAD-linked reductases, dimerisation (C-terminal) domain"/>
    <property type="match status" value="1"/>
</dbReference>
<keyword evidence="3" id="KW-0274">FAD</keyword>
<dbReference type="PROSITE" id="PS51257">
    <property type="entry name" value="PROKAR_LIPOPROTEIN"/>
    <property type="match status" value="1"/>
</dbReference>
<accession>A0ABS3EJS2</accession>
<name>A0ABS3EJS2_9HYPH</name>
<dbReference type="PRINTS" id="PR00368">
    <property type="entry name" value="FADPNR"/>
</dbReference>
<reference evidence="7 8" key="1">
    <citation type="submission" date="2021-03" db="EMBL/GenBank/DDBJ databases">
        <title>Whole genome sequence of Agrobacterium sp. strain Rnr.</title>
        <authorList>
            <person name="Mafakheri H."/>
            <person name="Taghavi S.M."/>
            <person name="Nemanja K."/>
            <person name="Osdaghi E."/>
        </authorList>
    </citation>
    <scope>NUCLEOTIDE SEQUENCE [LARGE SCALE GENOMIC DNA]</scope>
    <source>
        <strain evidence="7 8">Rnr</strain>
    </source>
</reference>
<organism evidence="7 8">
    <name type="scientific">Agrobacterium burrii</name>
    <dbReference type="NCBI Taxonomy" id="2815339"/>
    <lineage>
        <taxon>Bacteria</taxon>
        <taxon>Pseudomonadati</taxon>
        <taxon>Pseudomonadota</taxon>
        <taxon>Alphaproteobacteria</taxon>
        <taxon>Hyphomicrobiales</taxon>
        <taxon>Rhizobiaceae</taxon>
        <taxon>Rhizobium/Agrobacterium group</taxon>
        <taxon>Agrobacterium</taxon>
        <taxon>Agrobacterium tumefaciens complex</taxon>
    </lineage>
</organism>
<evidence type="ECO:0000256" key="4">
    <source>
        <dbReference type="ARBA" id="ARBA00023002"/>
    </source>
</evidence>
<dbReference type="Pfam" id="PF07992">
    <property type="entry name" value="Pyr_redox_2"/>
    <property type="match status" value="1"/>
</dbReference>
<comment type="cofactor">
    <cofactor evidence="1">
        <name>FAD</name>
        <dbReference type="ChEBI" id="CHEBI:57692"/>
    </cofactor>
</comment>
<sequence length="410" mass="44007">MEDGRVDQNSRIVVIGAGQAGFSACAKLRALGHSGSITLIGDESHPPYQRPPLSKGFLLGETTEERLYFRPLSFYEEKGIDLKLSSSVEAIDKHAHTVRIADGSEVAYDRLLLATGARPRLLPAEIGGDLGGVYYVRNLADINSMAQRFVQGQCVLIIGGGYIGLEAAAVSSKLGLQVTLVEASDRILQRVASPETSRFFRDLHASHHVTILEGTGIKRLTGEHGHVTAAELSDGSVHPVDFVIVGIGVHPNAELARDAEIDVDNGIVVDANCRTSDPDVFAAGDCASFPWKSSRIRLESVGNAIDQGEAAAKAMLGECAGYLAKPWFWSDQFDVKLQIAGLSTGYDSVTTRHGAGNAVSYWYYRGDELLAVDAMNDPRVYMAAKRMIEAGKSPPPDVVADTAVDLKSLL</sequence>
<keyword evidence="8" id="KW-1185">Reference proteome</keyword>
<evidence type="ECO:0000313" key="7">
    <source>
        <dbReference type="EMBL" id="MBO0132224.1"/>
    </source>
</evidence>
<evidence type="ECO:0000259" key="5">
    <source>
        <dbReference type="Pfam" id="PF07992"/>
    </source>
</evidence>
<gene>
    <name evidence="7" type="ORF">JZX89_15935</name>
</gene>
<dbReference type="InterPro" id="IPR050446">
    <property type="entry name" value="FAD-oxidoreductase/Apoptosis"/>
</dbReference>
<dbReference type="EMBL" id="JAFLNA010000008">
    <property type="protein sequence ID" value="MBO0132224.1"/>
    <property type="molecule type" value="Genomic_DNA"/>
</dbReference>
<dbReference type="RefSeq" id="WP_207134665.1">
    <property type="nucleotide sequence ID" value="NZ_JAFLNA010000008.1"/>
</dbReference>
<dbReference type="PANTHER" id="PTHR43557:SF2">
    <property type="entry name" value="RIESKE DOMAIN-CONTAINING PROTEIN-RELATED"/>
    <property type="match status" value="1"/>
</dbReference>
<dbReference type="InterPro" id="IPR028202">
    <property type="entry name" value="Reductase_C"/>
</dbReference>
<keyword evidence="4" id="KW-0560">Oxidoreductase</keyword>
<dbReference type="InterPro" id="IPR036188">
    <property type="entry name" value="FAD/NAD-bd_sf"/>
</dbReference>